<dbReference type="EMBL" id="KC967300">
    <property type="protein sequence ID" value="AGR42946.1"/>
    <property type="molecule type" value="Genomic_DNA"/>
</dbReference>
<dbReference type="GO" id="GO:1990904">
    <property type="term" value="C:ribonucleoprotein complex"/>
    <property type="evidence" value="ECO:0007669"/>
    <property type="project" value="UniProtKB-KW"/>
</dbReference>
<evidence type="ECO:0000313" key="8">
    <source>
        <dbReference type="EMBL" id="AGR42774.1"/>
    </source>
</evidence>
<evidence type="ECO:0000313" key="9">
    <source>
        <dbReference type="EMBL" id="AGR42817.1"/>
    </source>
</evidence>
<evidence type="ECO:0000313" key="20">
    <source>
        <dbReference type="Proteomes" id="UP000009170"/>
    </source>
</evidence>
<evidence type="ECO:0000256" key="1">
    <source>
        <dbReference type="ARBA" id="ARBA00008553"/>
    </source>
</evidence>
<reference evidence="6" key="3">
    <citation type="journal article" date="2013" name="Genome Biol. Evol.">
        <title>Organellar Inheritance in the Green Lineage: Insights from Ostreococcus tauri.</title>
        <authorList>
            <person name="Blanc-Mathieu R."/>
            <person name="Sanchez-Ferandin S."/>
            <person name="Eyre-Walker A."/>
            <person name="Piganeau G."/>
        </authorList>
    </citation>
    <scope>NUCLEOTIDE SEQUENCE</scope>
    <source>
        <strain evidence="7">RCC1108</strain>
        <strain evidence="8">RCC1110</strain>
        <strain evidence="9">RCC1112</strain>
        <strain evidence="10">RCC1114</strain>
        <strain evidence="11">RCC1115</strain>
        <strain evidence="12">RCC1116</strain>
        <strain evidence="13">RCC1117</strain>
        <strain evidence="14">RCC1118</strain>
        <strain evidence="15">RCC1123</strain>
        <strain evidence="16">RCC1558</strain>
        <strain evidence="17">RCC1559</strain>
        <strain evidence="18">RCC1561</strain>
        <strain evidence="6">RCC745-2009</strain>
    </source>
</reference>
<evidence type="ECO:0000313" key="13">
    <source>
        <dbReference type="EMBL" id="AGR42989.1"/>
    </source>
</evidence>
<dbReference type="EMBL" id="KC967304">
    <property type="protein sequence ID" value="AGR43118.1"/>
    <property type="molecule type" value="Genomic_DNA"/>
</dbReference>
<evidence type="ECO:0000313" key="10">
    <source>
        <dbReference type="EMBL" id="AGR42860.1"/>
    </source>
</evidence>
<accession>Q0P3I2</accession>
<dbReference type="InterPro" id="IPR002132">
    <property type="entry name" value="Ribosomal_uL5"/>
</dbReference>
<dbReference type="InterPro" id="IPR031309">
    <property type="entry name" value="Ribosomal_uL5_C"/>
</dbReference>
<dbReference type="Pfam" id="PF00673">
    <property type="entry name" value="Ribosomal_L5_C"/>
    <property type="match status" value="1"/>
</dbReference>
<evidence type="ECO:0000256" key="2">
    <source>
        <dbReference type="ARBA" id="ARBA00022980"/>
    </source>
</evidence>
<evidence type="ECO:0000313" key="17">
    <source>
        <dbReference type="EMBL" id="AGR43161.1"/>
    </source>
</evidence>
<keyword evidence="2 4" id="KW-0689">Ribosomal protein</keyword>
<dbReference type="Proteomes" id="UP000009170">
    <property type="component" value="Mitochondrion"/>
</dbReference>
<proteinExistence type="inferred from homology"/>
<keyword evidence="19" id="KW-0496">Mitochondrion</keyword>
<gene>
    <name evidence="19" type="ordered locus">OtMtg00090</name>
</gene>
<keyword evidence="3 4" id="KW-0687">Ribonucleoprotein</keyword>
<dbReference type="AlphaFoldDB" id="Q0P3I2"/>
<evidence type="ECO:0000313" key="6">
    <source>
        <dbReference type="EMBL" id="AGR42688.1"/>
    </source>
</evidence>
<feature type="domain" description="Large ribosomal subunit protein uL5 C-terminal" evidence="5">
    <location>
        <begin position="83"/>
        <end position="176"/>
    </location>
</feature>
<evidence type="ECO:0000313" key="18">
    <source>
        <dbReference type="EMBL" id="AGR43204.1"/>
    </source>
</evidence>
<dbReference type="EMBL" id="KC967299">
    <property type="protein sequence ID" value="AGR42903.1"/>
    <property type="molecule type" value="Genomic_DNA"/>
</dbReference>
<evidence type="ECO:0000256" key="3">
    <source>
        <dbReference type="ARBA" id="ARBA00023274"/>
    </source>
</evidence>
<comment type="similarity">
    <text evidence="1 4">Belongs to the universal ribosomal protein uL5 family.</text>
</comment>
<dbReference type="EMBL" id="KC967301">
    <property type="protein sequence ID" value="AGR42989.1"/>
    <property type="molecule type" value="Genomic_DNA"/>
</dbReference>
<dbReference type="EMBL" id="KC967297">
    <property type="protein sequence ID" value="AGR42817.1"/>
    <property type="molecule type" value="Genomic_DNA"/>
</dbReference>
<evidence type="ECO:0000313" key="15">
    <source>
        <dbReference type="EMBL" id="AGR43075.1"/>
    </source>
</evidence>
<dbReference type="EMBL" id="KC967296">
    <property type="protein sequence ID" value="AGR42774.1"/>
    <property type="molecule type" value="Genomic_DNA"/>
</dbReference>
<reference evidence="19" key="1">
    <citation type="journal article" date="2006" name="Mol. Biol. Evol.">
        <title>The Chloroplast and Mitochondrial DNA sequence of Ostreococcus tauri: organelle genomes of the smallest eukaryote are examples of compaction.</title>
        <authorList>
            <person name="Robbens S."/>
            <person name="Derelle E."/>
            <person name="Ferraz C."/>
            <person name="Wuyts J."/>
            <person name="Moreau H."/>
            <person name="Van de Peer Y."/>
        </authorList>
    </citation>
    <scope>NUCLEOTIDE SEQUENCE</scope>
    <source>
        <strain evidence="19">OTTH0595</strain>
    </source>
</reference>
<organism evidence="19 20">
    <name type="scientific">Ostreococcus tauri</name>
    <name type="common">Marine green alga</name>
    <dbReference type="NCBI Taxonomy" id="70448"/>
    <lineage>
        <taxon>Eukaryota</taxon>
        <taxon>Viridiplantae</taxon>
        <taxon>Chlorophyta</taxon>
        <taxon>Mamiellophyceae</taxon>
        <taxon>Mamiellales</taxon>
        <taxon>Bathycoccaceae</taxon>
        <taxon>Ostreococcus</taxon>
    </lineage>
</organism>
<dbReference type="EMBL" id="KC967295">
    <property type="protein sequence ID" value="AGR42731.1"/>
    <property type="molecule type" value="Genomic_DNA"/>
</dbReference>
<dbReference type="GO" id="GO:0003735">
    <property type="term" value="F:structural constituent of ribosome"/>
    <property type="evidence" value="ECO:0007669"/>
    <property type="project" value="InterPro"/>
</dbReference>
<dbReference type="EMBL" id="KC967302">
    <property type="protein sequence ID" value="AGR43032.1"/>
    <property type="molecule type" value="Genomic_DNA"/>
</dbReference>
<dbReference type="GO" id="GO:0006412">
    <property type="term" value="P:translation"/>
    <property type="evidence" value="ECO:0007669"/>
    <property type="project" value="InterPro"/>
</dbReference>
<evidence type="ECO:0000313" key="19">
    <source>
        <dbReference type="EMBL" id="CAL36395.1"/>
    </source>
</evidence>
<name>Q0P3I2_OSTTA</name>
<dbReference type="EMBL" id="KC967305">
    <property type="protein sequence ID" value="AGR43161.1"/>
    <property type="molecule type" value="Genomic_DNA"/>
</dbReference>
<keyword evidence="20" id="KW-1185">Reference proteome</keyword>
<evidence type="ECO:0000313" key="11">
    <source>
        <dbReference type="EMBL" id="AGR42903.1"/>
    </source>
</evidence>
<evidence type="ECO:0000313" key="7">
    <source>
        <dbReference type="EMBL" id="AGR42731.1"/>
    </source>
</evidence>
<sequence length="187" mass="21193">MHSMYFYHQLITRDFILKTPVKTIYDCPKITKGTVSLSHKFISAEKLVVLPYFVALLLWTGQRPTLIRAKKSVATFGLKKSAPFGCFVTLRKDSLAHFVDKLCLAVFPRLQQNTPESFLSFNKNTVNFGLDAFLKCTEIQPNTDMFDFLEGCSCSFVTSASTVHHTQLYCSGLHFPVLKKKKINGKL</sequence>
<reference evidence="19 20" key="2">
    <citation type="journal article" date="2007" name="Mol. Biol. Evol.">
        <title>The complete chloroplast and mitochondrial DNA sequence of Ostreococcus tauri: organelle genomes of the smallest eukaryote are examples of compaction.</title>
        <authorList>
            <person name="Robbens S."/>
            <person name="Derelle E."/>
            <person name="Ferraz C."/>
            <person name="Wuyts J."/>
            <person name="Moreau H."/>
            <person name="Van de Peer Y."/>
        </authorList>
    </citation>
    <scope>NUCLEOTIDE SEQUENCE [LARGE SCALE GENOMIC DNA]</scope>
    <source>
        <strain evidence="19 20">OTTH0595</strain>
    </source>
</reference>
<dbReference type="EMBL" id="KC967298">
    <property type="protein sequence ID" value="AGR42860.1"/>
    <property type="molecule type" value="Genomic_DNA"/>
</dbReference>
<evidence type="ECO:0000256" key="4">
    <source>
        <dbReference type="RuleBase" id="RU003930"/>
    </source>
</evidence>
<dbReference type="EMBL" id="CR954200">
    <property type="protein sequence ID" value="CAL36395.1"/>
    <property type="molecule type" value="Genomic_DNA"/>
</dbReference>
<protein>
    <submittedName>
        <fullName evidence="19">Mitochondrion, complete genome</fullName>
    </submittedName>
    <submittedName>
        <fullName evidence="6">Ribosomal protein L5</fullName>
    </submittedName>
</protein>
<dbReference type="Gene3D" id="3.30.1440.10">
    <property type="match status" value="1"/>
</dbReference>
<dbReference type="GO" id="GO:0005840">
    <property type="term" value="C:ribosome"/>
    <property type="evidence" value="ECO:0007669"/>
    <property type="project" value="UniProtKB-KW"/>
</dbReference>
<evidence type="ECO:0000313" key="16">
    <source>
        <dbReference type="EMBL" id="AGR43118.1"/>
    </source>
</evidence>
<dbReference type="SUPFAM" id="SSF55282">
    <property type="entry name" value="RL5-like"/>
    <property type="match status" value="1"/>
</dbReference>
<dbReference type="InterPro" id="IPR022803">
    <property type="entry name" value="Ribosomal_uL5_dom_sf"/>
</dbReference>
<dbReference type="EMBL" id="KC967306">
    <property type="protein sequence ID" value="AGR43204.1"/>
    <property type="molecule type" value="Genomic_DNA"/>
</dbReference>
<dbReference type="PANTHER" id="PTHR11994">
    <property type="entry name" value="60S RIBOSOMAL PROTEIN L11-RELATED"/>
    <property type="match status" value="1"/>
</dbReference>
<geneLocation type="mitochondrion" evidence="19"/>
<dbReference type="KEGG" id="ota:OstapMp09"/>
<dbReference type="STRING" id="70448.Q0P3I2"/>
<evidence type="ECO:0000313" key="14">
    <source>
        <dbReference type="EMBL" id="AGR43032.1"/>
    </source>
</evidence>
<dbReference type="PIRSF" id="PIRSF002161">
    <property type="entry name" value="Ribosomal_L5"/>
    <property type="match status" value="1"/>
</dbReference>
<evidence type="ECO:0000259" key="5">
    <source>
        <dbReference type="Pfam" id="PF00673"/>
    </source>
</evidence>
<evidence type="ECO:0000313" key="12">
    <source>
        <dbReference type="EMBL" id="AGR42946.1"/>
    </source>
</evidence>
<dbReference type="EMBL" id="KC967303">
    <property type="protein sequence ID" value="AGR43075.1"/>
    <property type="molecule type" value="Genomic_DNA"/>
</dbReference>
<dbReference type="EMBL" id="KC967294">
    <property type="protein sequence ID" value="AGR42688.1"/>
    <property type="molecule type" value="Genomic_DNA"/>
</dbReference>